<evidence type="ECO:0000256" key="1">
    <source>
        <dbReference type="SAM" id="MobiDB-lite"/>
    </source>
</evidence>
<comment type="caution">
    <text evidence="2">The sequence shown here is derived from an EMBL/GenBank/DDBJ whole genome shotgun (WGS) entry which is preliminary data.</text>
</comment>
<evidence type="ECO:0000313" key="3">
    <source>
        <dbReference type="Proteomes" id="UP001066276"/>
    </source>
</evidence>
<feature type="compositionally biased region" description="Polar residues" evidence="1">
    <location>
        <begin position="120"/>
        <end position="133"/>
    </location>
</feature>
<accession>A0AAV7TCM6</accession>
<protein>
    <submittedName>
        <fullName evidence="2">Uncharacterized protein</fullName>
    </submittedName>
</protein>
<feature type="region of interest" description="Disordered" evidence="1">
    <location>
        <begin position="77"/>
        <end position="133"/>
    </location>
</feature>
<proteinExistence type="predicted"/>
<evidence type="ECO:0000313" key="2">
    <source>
        <dbReference type="EMBL" id="KAJ1174193.1"/>
    </source>
</evidence>
<feature type="compositionally biased region" description="Basic and acidic residues" evidence="1">
    <location>
        <begin position="95"/>
        <end position="119"/>
    </location>
</feature>
<reference evidence="2" key="1">
    <citation type="journal article" date="2022" name="bioRxiv">
        <title>Sequencing and chromosome-scale assembly of the giantPleurodeles waltlgenome.</title>
        <authorList>
            <person name="Brown T."/>
            <person name="Elewa A."/>
            <person name="Iarovenko S."/>
            <person name="Subramanian E."/>
            <person name="Araus A.J."/>
            <person name="Petzold A."/>
            <person name="Susuki M."/>
            <person name="Suzuki K.-i.T."/>
            <person name="Hayashi T."/>
            <person name="Toyoda A."/>
            <person name="Oliveira C."/>
            <person name="Osipova E."/>
            <person name="Leigh N.D."/>
            <person name="Simon A."/>
            <person name="Yun M.H."/>
        </authorList>
    </citation>
    <scope>NUCLEOTIDE SEQUENCE</scope>
    <source>
        <strain evidence="2">20211129_DDA</strain>
        <tissue evidence="2">Liver</tissue>
    </source>
</reference>
<organism evidence="2 3">
    <name type="scientific">Pleurodeles waltl</name>
    <name type="common">Iberian ribbed newt</name>
    <dbReference type="NCBI Taxonomy" id="8319"/>
    <lineage>
        <taxon>Eukaryota</taxon>
        <taxon>Metazoa</taxon>
        <taxon>Chordata</taxon>
        <taxon>Craniata</taxon>
        <taxon>Vertebrata</taxon>
        <taxon>Euteleostomi</taxon>
        <taxon>Amphibia</taxon>
        <taxon>Batrachia</taxon>
        <taxon>Caudata</taxon>
        <taxon>Salamandroidea</taxon>
        <taxon>Salamandridae</taxon>
        <taxon>Pleurodelinae</taxon>
        <taxon>Pleurodeles</taxon>
    </lineage>
</organism>
<keyword evidence="3" id="KW-1185">Reference proteome</keyword>
<name>A0AAV7TCM6_PLEWA</name>
<dbReference type="Proteomes" id="UP001066276">
    <property type="component" value="Chromosome 4_1"/>
</dbReference>
<gene>
    <name evidence="2" type="ORF">NDU88_006015</name>
</gene>
<dbReference type="AlphaFoldDB" id="A0AAV7TCM6"/>
<sequence>MVRVRVVGGDSHLSMFSALQEEKARKLHTGDWEVMSKRDQQERQRALARASTLASKAVIMVSMEVDAMESQKGNIRLQSSIYVTDTGVGTEDDTDRERDAGKACQTDKKPGDSEAEGDKNSTAGGSQSVEQDE</sequence>
<dbReference type="EMBL" id="JANPWB010000007">
    <property type="protein sequence ID" value="KAJ1174193.1"/>
    <property type="molecule type" value="Genomic_DNA"/>
</dbReference>